<organism evidence="2 3">
    <name type="scientific">Paraburkholderia caballeronis</name>
    <dbReference type="NCBI Taxonomy" id="416943"/>
    <lineage>
        <taxon>Bacteria</taxon>
        <taxon>Pseudomonadati</taxon>
        <taxon>Pseudomonadota</taxon>
        <taxon>Betaproteobacteria</taxon>
        <taxon>Burkholderiales</taxon>
        <taxon>Burkholderiaceae</taxon>
        <taxon>Paraburkholderia</taxon>
    </lineage>
</organism>
<evidence type="ECO:0000313" key="2">
    <source>
        <dbReference type="EMBL" id="SEK97644.1"/>
    </source>
</evidence>
<gene>
    <name evidence="2" type="ORF">SAMN05192542_104334</name>
</gene>
<reference evidence="3" key="1">
    <citation type="submission" date="2016-10" db="EMBL/GenBank/DDBJ databases">
        <authorList>
            <person name="Varghese N."/>
            <person name="Submissions S."/>
        </authorList>
    </citation>
    <scope>NUCLEOTIDE SEQUENCE [LARGE SCALE GENOMIC DNA]</scope>
    <source>
        <strain evidence="3">LMG 26416</strain>
    </source>
</reference>
<accession>A0A1H7LFA6</accession>
<dbReference type="AlphaFoldDB" id="A0A1H7LFA6"/>
<evidence type="ECO:0000256" key="1">
    <source>
        <dbReference type="SAM" id="MobiDB-lite"/>
    </source>
</evidence>
<protein>
    <submittedName>
        <fullName evidence="2">Uncharacterized protein</fullName>
    </submittedName>
</protein>
<proteinExistence type="predicted"/>
<keyword evidence="3" id="KW-1185">Reference proteome</keyword>
<dbReference type="Proteomes" id="UP000199120">
    <property type="component" value="Unassembled WGS sequence"/>
</dbReference>
<feature type="compositionally biased region" description="Basic and acidic residues" evidence="1">
    <location>
        <begin position="1"/>
        <end position="12"/>
    </location>
</feature>
<feature type="region of interest" description="Disordered" evidence="1">
    <location>
        <begin position="1"/>
        <end position="20"/>
    </location>
</feature>
<dbReference type="EMBL" id="FOAJ01000004">
    <property type="protein sequence ID" value="SEK97644.1"/>
    <property type="molecule type" value="Genomic_DNA"/>
</dbReference>
<sequence>MVTNHDTADRTRSTVPKPEASPRVIDIDVPLLSHDHTRPRLRDVAGPHGLAVVCVGKTGERGFQMLYLFAGVCARLEECGVNVVFVYQKASARRVQDATSVLAARFKSRPSLLLDDGGRFFAKPPGPRSLRMFHFDGQMQPLDSADIALDSPAWEATLRARLEDIAERAMH</sequence>
<evidence type="ECO:0000313" key="3">
    <source>
        <dbReference type="Proteomes" id="UP000199120"/>
    </source>
</evidence>
<name>A0A1H7LFA6_9BURK</name>